<organism evidence="1 2">
    <name type="scientific">Bauhinia variegata</name>
    <name type="common">Purple orchid tree</name>
    <name type="synonym">Phanera variegata</name>
    <dbReference type="NCBI Taxonomy" id="167791"/>
    <lineage>
        <taxon>Eukaryota</taxon>
        <taxon>Viridiplantae</taxon>
        <taxon>Streptophyta</taxon>
        <taxon>Embryophyta</taxon>
        <taxon>Tracheophyta</taxon>
        <taxon>Spermatophyta</taxon>
        <taxon>Magnoliopsida</taxon>
        <taxon>eudicotyledons</taxon>
        <taxon>Gunneridae</taxon>
        <taxon>Pentapetalae</taxon>
        <taxon>rosids</taxon>
        <taxon>fabids</taxon>
        <taxon>Fabales</taxon>
        <taxon>Fabaceae</taxon>
        <taxon>Cercidoideae</taxon>
        <taxon>Cercideae</taxon>
        <taxon>Bauhiniinae</taxon>
        <taxon>Bauhinia</taxon>
    </lineage>
</organism>
<dbReference type="EMBL" id="CM039437">
    <property type="protein sequence ID" value="KAI4306165.1"/>
    <property type="molecule type" value="Genomic_DNA"/>
</dbReference>
<evidence type="ECO:0000313" key="2">
    <source>
        <dbReference type="Proteomes" id="UP000828941"/>
    </source>
</evidence>
<protein>
    <submittedName>
        <fullName evidence="1">Uncharacterized protein</fullName>
    </submittedName>
</protein>
<gene>
    <name evidence="1" type="ORF">L6164_029466</name>
</gene>
<sequence>MKRGAELINIHFQFFITSVASMTNDGRSTNTMIKCSEKNFYLKRKCFEKNGVFKDCVCPLKQGDKTSWGRNQIDKTHQRRSLCKYLIIPSSSISTSKFYLISPFLAASSSSTVEIKETNNQSTTTTNTKEKKGKETIALNLYLMNNRKLVICRQ</sequence>
<proteinExistence type="predicted"/>
<evidence type="ECO:0000313" key="1">
    <source>
        <dbReference type="EMBL" id="KAI4306165.1"/>
    </source>
</evidence>
<accession>A0ACB9L9F9</accession>
<keyword evidence="2" id="KW-1185">Reference proteome</keyword>
<name>A0ACB9L9F9_BAUVA</name>
<reference evidence="1 2" key="1">
    <citation type="journal article" date="2022" name="DNA Res.">
        <title>Chromosomal-level genome assembly of the orchid tree Bauhinia variegata (Leguminosae; Cercidoideae) supports the allotetraploid origin hypothesis of Bauhinia.</title>
        <authorList>
            <person name="Zhong Y."/>
            <person name="Chen Y."/>
            <person name="Zheng D."/>
            <person name="Pang J."/>
            <person name="Liu Y."/>
            <person name="Luo S."/>
            <person name="Meng S."/>
            <person name="Qian L."/>
            <person name="Wei D."/>
            <person name="Dai S."/>
            <person name="Zhou R."/>
        </authorList>
    </citation>
    <scope>NUCLEOTIDE SEQUENCE [LARGE SCALE GENOMIC DNA]</scope>
    <source>
        <strain evidence="1">BV-YZ2020</strain>
    </source>
</reference>
<comment type="caution">
    <text evidence="1">The sequence shown here is derived from an EMBL/GenBank/DDBJ whole genome shotgun (WGS) entry which is preliminary data.</text>
</comment>
<dbReference type="Proteomes" id="UP000828941">
    <property type="component" value="Chromosome 12"/>
</dbReference>